<accession>A0A9P7YSQ8</accession>
<dbReference type="AlphaFoldDB" id="A0A9P7YSQ8"/>
<evidence type="ECO:0000313" key="2">
    <source>
        <dbReference type="EMBL" id="KAG9238727.1"/>
    </source>
</evidence>
<keyword evidence="3" id="KW-1185">Reference proteome</keyword>
<dbReference type="EMBL" id="MU251366">
    <property type="protein sequence ID" value="KAG9238727.1"/>
    <property type="molecule type" value="Genomic_DNA"/>
</dbReference>
<proteinExistence type="predicted"/>
<feature type="region of interest" description="Disordered" evidence="1">
    <location>
        <begin position="1"/>
        <end position="32"/>
    </location>
</feature>
<sequence>MLSSQPRSAPLPQPTAIFSRSQPADGKSNGDHKTDYQCCNFPNNARSHTHKVMLCKLVPTVEPLALLHTHLDSLIGLTRFGSTRQSPVTLPRLDGFIGRGEGFHCVILELLESSTCPSGLKEQLVWRGHTNSLVAELGGFEYRVNRYSLSDRVPFVVYRQPQIESRRRRVDIYFVFVILAVGDDSRYFRRFWRHREVPDGSGNGGCRRASVAYFRAGCLHFWRHGLPDLPELSV</sequence>
<protein>
    <submittedName>
        <fullName evidence="2">Uncharacterized protein</fullName>
    </submittedName>
</protein>
<organism evidence="2 3">
    <name type="scientific">Amylocarpus encephaloides</name>
    <dbReference type="NCBI Taxonomy" id="45428"/>
    <lineage>
        <taxon>Eukaryota</taxon>
        <taxon>Fungi</taxon>
        <taxon>Dikarya</taxon>
        <taxon>Ascomycota</taxon>
        <taxon>Pezizomycotina</taxon>
        <taxon>Leotiomycetes</taxon>
        <taxon>Helotiales</taxon>
        <taxon>Helotiales incertae sedis</taxon>
        <taxon>Amylocarpus</taxon>
    </lineage>
</organism>
<dbReference type="Proteomes" id="UP000824998">
    <property type="component" value="Unassembled WGS sequence"/>
</dbReference>
<evidence type="ECO:0000256" key="1">
    <source>
        <dbReference type="SAM" id="MobiDB-lite"/>
    </source>
</evidence>
<evidence type="ECO:0000313" key="3">
    <source>
        <dbReference type="Proteomes" id="UP000824998"/>
    </source>
</evidence>
<gene>
    <name evidence="2" type="ORF">BJ875DRAFT_450189</name>
</gene>
<comment type="caution">
    <text evidence="2">The sequence shown here is derived from an EMBL/GenBank/DDBJ whole genome shotgun (WGS) entry which is preliminary data.</text>
</comment>
<name>A0A9P7YSQ8_9HELO</name>
<reference evidence="2" key="1">
    <citation type="journal article" date="2021" name="IMA Fungus">
        <title>Genomic characterization of three marine fungi, including Emericellopsis atlantica sp. nov. with signatures of a generalist lifestyle and marine biomass degradation.</title>
        <authorList>
            <person name="Hagestad O.C."/>
            <person name="Hou L."/>
            <person name="Andersen J.H."/>
            <person name="Hansen E.H."/>
            <person name="Altermark B."/>
            <person name="Li C."/>
            <person name="Kuhnert E."/>
            <person name="Cox R.J."/>
            <person name="Crous P.W."/>
            <person name="Spatafora J.W."/>
            <person name="Lail K."/>
            <person name="Amirebrahimi M."/>
            <person name="Lipzen A."/>
            <person name="Pangilinan J."/>
            <person name="Andreopoulos W."/>
            <person name="Hayes R.D."/>
            <person name="Ng V."/>
            <person name="Grigoriev I.V."/>
            <person name="Jackson S.A."/>
            <person name="Sutton T.D.S."/>
            <person name="Dobson A.D.W."/>
            <person name="Rama T."/>
        </authorList>
    </citation>
    <scope>NUCLEOTIDE SEQUENCE</scope>
    <source>
        <strain evidence="2">TRa018bII</strain>
    </source>
</reference>